<dbReference type="Proteomes" id="UP000410492">
    <property type="component" value="Unassembled WGS sequence"/>
</dbReference>
<accession>A0A653BTH0</accession>
<proteinExistence type="predicted"/>
<reference evidence="1 2" key="1">
    <citation type="submission" date="2019-01" db="EMBL/GenBank/DDBJ databases">
        <authorList>
            <person name="Sayadi A."/>
        </authorList>
    </citation>
    <scope>NUCLEOTIDE SEQUENCE [LARGE SCALE GENOMIC DNA]</scope>
</reference>
<dbReference type="AlphaFoldDB" id="A0A653BTH0"/>
<evidence type="ECO:0000313" key="1">
    <source>
        <dbReference type="EMBL" id="VEN38879.1"/>
    </source>
</evidence>
<keyword evidence="2" id="KW-1185">Reference proteome</keyword>
<name>A0A653BTH0_CALMS</name>
<organism evidence="1 2">
    <name type="scientific">Callosobruchus maculatus</name>
    <name type="common">Southern cowpea weevil</name>
    <name type="synonym">Pulse bruchid</name>
    <dbReference type="NCBI Taxonomy" id="64391"/>
    <lineage>
        <taxon>Eukaryota</taxon>
        <taxon>Metazoa</taxon>
        <taxon>Ecdysozoa</taxon>
        <taxon>Arthropoda</taxon>
        <taxon>Hexapoda</taxon>
        <taxon>Insecta</taxon>
        <taxon>Pterygota</taxon>
        <taxon>Neoptera</taxon>
        <taxon>Endopterygota</taxon>
        <taxon>Coleoptera</taxon>
        <taxon>Polyphaga</taxon>
        <taxon>Cucujiformia</taxon>
        <taxon>Chrysomeloidea</taxon>
        <taxon>Chrysomelidae</taxon>
        <taxon>Bruchinae</taxon>
        <taxon>Bruchini</taxon>
        <taxon>Callosobruchus</taxon>
    </lineage>
</organism>
<protein>
    <submittedName>
        <fullName evidence="1">Uncharacterized protein</fullName>
    </submittedName>
</protein>
<sequence length="17" mass="1994">YKMKINATCFLLPLPLK</sequence>
<dbReference type="EMBL" id="CAACVG010005034">
    <property type="protein sequence ID" value="VEN38879.1"/>
    <property type="molecule type" value="Genomic_DNA"/>
</dbReference>
<feature type="non-terminal residue" evidence="1">
    <location>
        <position position="1"/>
    </location>
</feature>
<gene>
    <name evidence="1" type="ORF">CALMAC_LOCUS3617</name>
</gene>
<evidence type="ECO:0000313" key="2">
    <source>
        <dbReference type="Proteomes" id="UP000410492"/>
    </source>
</evidence>